<dbReference type="SUPFAM" id="SSF53756">
    <property type="entry name" value="UDP-Glycosyltransferase/glycogen phosphorylase"/>
    <property type="match status" value="1"/>
</dbReference>
<sequence>MRILFVHQNTPGQYKHLIRCFAANPDHRVAFIGKARRDLPMGVRTVLYRPTREPGPATHPYLRLFEGQVLHGQGAVRAGMALKQDGFVPDVICAHPGWGEALFLKDVFPNARLMLYCEFFYRAEGADVGFDPEHPVTLETRCRVRAKNAALLTGLDAMDWGISPTVWQRAQHPVAFQPRISVVHDGVDTALCSPDPQARVTLPDGRVLTRQDEIVTYVARNLEPYRGFPTAMRAAVELLRRRPNLHILMVGGDEISYGAPPQGGGTWRDTLWRDTMLDSTGTPRPEAARLHTLGKLPYDQYLSVLRVSRAHIYLTYPFVLSWSMLEAMACGAPIIGSATPPVAEVIEDGVNGLLTDFFDPDALVSRVESVLEDTDRRTALSIAARETVMERFDLETVCLPAQIRLLEDLHNGRL</sequence>
<dbReference type="PANTHER" id="PTHR46401">
    <property type="entry name" value="GLYCOSYLTRANSFERASE WBBK-RELATED"/>
    <property type="match status" value="1"/>
</dbReference>
<dbReference type="OrthoDB" id="9793726at2"/>
<feature type="domain" description="Glycosyl transferase family 4" evidence="3">
    <location>
        <begin position="26"/>
        <end position="190"/>
    </location>
</feature>
<evidence type="ECO:0000259" key="2">
    <source>
        <dbReference type="Pfam" id="PF00534"/>
    </source>
</evidence>
<dbReference type="InterPro" id="IPR022623">
    <property type="entry name" value="Glyco_trans_4"/>
</dbReference>
<dbReference type="CDD" id="cd03818">
    <property type="entry name" value="GT4_ExpC-like"/>
    <property type="match status" value="1"/>
</dbReference>
<accession>A0A3S0K7K0</accession>
<dbReference type="Proteomes" id="UP000277007">
    <property type="component" value="Unassembled WGS sequence"/>
</dbReference>
<keyword evidence="5" id="KW-1185">Reference proteome</keyword>
<evidence type="ECO:0000313" key="4">
    <source>
        <dbReference type="EMBL" id="RTR14646.1"/>
    </source>
</evidence>
<dbReference type="AlphaFoldDB" id="A0A3S0K7K0"/>
<feature type="domain" description="Glycosyl transferase family 1" evidence="2">
    <location>
        <begin position="211"/>
        <end position="386"/>
    </location>
</feature>
<dbReference type="GO" id="GO:0016757">
    <property type="term" value="F:glycosyltransferase activity"/>
    <property type="evidence" value="ECO:0007669"/>
    <property type="project" value="InterPro"/>
</dbReference>
<dbReference type="Pfam" id="PF00534">
    <property type="entry name" value="Glycos_transf_1"/>
    <property type="match status" value="1"/>
</dbReference>
<evidence type="ECO:0000313" key="5">
    <source>
        <dbReference type="Proteomes" id="UP000277007"/>
    </source>
</evidence>
<protein>
    <submittedName>
        <fullName evidence="4">Glycosyltransferase</fullName>
    </submittedName>
</protein>
<reference evidence="4 5" key="1">
    <citation type="submission" date="2018-12" db="EMBL/GenBank/DDBJ databases">
        <authorList>
            <person name="Yang Y."/>
        </authorList>
    </citation>
    <scope>NUCLEOTIDE SEQUENCE [LARGE SCALE GENOMIC DNA]</scope>
    <source>
        <strain evidence="4 5">L-25-5w-1</strain>
    </source>
</reference>
<proteinExistence type="predicted"/>
<keyword evidence="1 4" id="KW-0808">Transferase</keyword>
<dbReference type="RefSeq" id="WP_126620086.1">
    <property type="nucleotide sequence ID" value="NZ_JBHUCY010000113.1"/>
</dbReference>
<dbReference type="Gene3D" id="3.40.50.2000">
    <property type="entry name" value="Glycogen Phosphorylase B"/>
    <property type="match status" value="2"/>
</dbReference>
<name>A0A3S0K7K0_9PROT</name>
<dbReference type="GO" id="GO:0009103">
    <property type="term" value="P:lipopolysaccharide biosynthetic process"/>
    <property type="evidence" value="ECO:0007669"/>
    <property type="project" value="TreeGrafter"/>
</dbReference>
<comment type="caution">
    <text evidence="4">The sequence shown here is derived from an EMBL/GenBank/DDBJ whole genome shotgun (WGS) entry which is preliminary data.</text>
</comment>
<dbReference type="PANTHER" id="PTHR46401:SF2">
    <property type="entry name" value="GLYCOSYLTRANSFERASE WBBK-RELATED"/>
    <property type="match status" value="1"/>
</dbReference>
<dbReference type="EMBL" id="RXMA01000037">
    <property type="protein sequence ID" value="RTR14646.1"/>
    <property type="molecule type" value="Genomic_DNA"/>
</dbReference>
<dbReference type="InterPro" id="IPR001296">
    <property type="entry name" value="Glyco_trans_1"/>
</dbReference>
<dbReference type="Pfam" id="PF12000">
    <property type="entry name" value="Glyco_trans_4_3"/>
    <property type="match status" value="1"/>
</dbReference>
<organism evidence="4 5">
    <name type="scientific">Azospirillum griseum</name>
    <dbReference type="NCBI Taxonomy" id="2496639"/>
    <lineage>
        <taxon>Bacteria</taxon>
        <taxon>Pseudomonadati</taxon>
        <taxon>Pseudomonadota</taxon>
        <taxon>Alphaproteobacteria</taxon>
        <taxon>Rhodospirillales</taxon>
        <taxon>Azospirillaceae</taxon>
        <taxon>Azospirillum</taxon>
    </lineage>
</organism>
<evidence type="ECO:0000256" key="1">
    <source>
        <dbReference type="ARBA" id="ARBA00022679"/>
    </source>
</evidence>
<gene>
    <name evidence="4" type="ORF">EJ903_23565</name>
</gene>
<evidence type="ECO:0000259" key="3">
    <source>
        <dbReference type="Pfam" id="PF12000"/>
    </source>
</evidence>